<dbReference type="InterPro" id="IPR012341">
    <property type="entry name" value="6hp_glycosidase-like_sf"/>
</dbReference>
<dbReference type="GO" id="GO:0000272">
    <property type="term" value="P:polysaccharide catabolic process"/>
    <property type="evidence" value="ECO:0007669"/>
    <property type="project" value="TreeGrafter"/>
</dbReference>
<evidence type="ECO:0000313" key="3">
    <source>
        <dbReference type="EMBL" id="TBU81183.1"/>
    </source>
</evidence>
<keyword evidence="1 3" id="KW-0378">Hydrolase</keyword>
<dbReference type="OrthoDB" id="428577at2"/>
<dbReference type="AlphaFoldDB" id="A0A4Q9QN63"/>
<evidence type="ECO:0000313" key="4">
    <source>
        <dbReference type="Proteomes" id="UP000292302"/>
    </source>
</evidence>
<evidence type="ECO:0000256" key="1">
    <source>
        <dbReference type="ARBA" id="ARBA00022801"/>
    </source>
</evidence>
<dbReference type="Proteomes" id="UP000292302">
    <property type="component" value="Unassembled WGS sequence"/>
</dbReference>
<dbReference type="PANTHER" id="PTHR36845:SF1">
    <property type="entry name" value="HYDROLASE, PUTATIVE (AFU_ORTHOLOGUE AFUA_7G05090)-RELATED"/>
    <property type="match status" value="1"/>
</dbReference>
<dbReference type="Gene3D" id="1.50.10.10">
    <property type="match status" value="1"/>
</dbReference>
<dbReference type="RefSeq" id="WP_131179639.1">
    <property type="nucleotide sequence ID" value="NZ_QJUI01000006.1"/>
</dbReference>
<comment type="similarity">
    <text evidence="2">Belongs to the glycosyl hydrolase 88 family.</text>
</comment>
<comment type="caution">
    <text evidence="3">The sequence shown here is derived from an EMBL/GenBank/DDBJ whole genome shotgun (WGS) entry which is preliminary data.</text>
</comment>
<keyword evidence="4" id="KW-1185">Reference proteome</keyword>
<proteinExistence type="inferred from homology"/>
<protein>
    <submittedName>
        <fullName evidence="3">Glycosyl hydrolase</fullName>
    </submittedName>
</protein>
<reference evidence="3 4" key="1">
    <citation type="submission" date="2018-06" db="EMBL/GenBank/DDBJ databases">
        <title>Three novel Pseudomonas species isolated from symptomatic oak.</title>
        <authorList>
            <person name="Bueno-Gonzalez V."/>
            <person name="Brady C."/>
        </authorList>
    </citation>
    <scope>NUCLEOTIDE SEQUENCE [LARGE SCALE GENOMIC DNA]</scope>
    <source>
        <strain evidence="3 4">P9A</strain>
    </source>
</reference>
<dbReference type="SUPFAM" id="SSF48208">
    <property type="entry name" value="Six-hairpin glycosidases"/>
    <property type="match status" value="1"/>
</dbReference>
<name>A0A4Q9QN63_9GAMM</name>
<dbReference type="GO" id="GO:0052757">
    <property type="term" value="F:chondroitin hydrolase activity"/>
    <property type="evidence" value="ECO:0007669"/>
    <property type="project" value="TreeGrafter"/>
</dbReference>
<dbReference type="EMBL" id="QJUI01000006">
    <property type="protein sequence ID" value="TBU81183.1"/>
    <property type="molecule type" value="Genomic_DNA"/>
</dbReference>
<dbReference type="InterPro" id="IPR052369">
    <property type="entry name" value="UG_Glycosaminoglycan_Hydrolase"/>
</dbReference>
<organism evidence="3 4">
    <name type="scientific">Phytopseudomonas daroniae</name>
    <dbReference type="NCBI Taxonomy" id="2487519"/>
    <lineage>
        <taxon>Bacteria</taxon>
        <taxon>Pseudomonadati</taxon>
        <taxon>Pseudomonadota</taxon>
        <taxon>Gammaproteobacteria</taxon>
        <taxon>Pseudomonadales</taxon>
        <taxon>Pseudomonadaceae</taxon>
        <taxon>Phytopseudomonas</taxon>
    </lineage>
</organism>
<dbReference type="InterPro" id="IPR008928">
    <property type="entry name" value="6-hairpin_glycosidase_sf"/>
</dbReference>
<dbReference type="PANTHER" id="PTHR36845">
    <property type="entry name" value="HYDROLASE, PUTATIVE (AFU_ORTHOLOGUE AFUA_7G05090)-RELATED"/>
    <property type="match status" value="1"/>
</dbReference>
<sequence length="419" mass="46428">MPNATLSPPALDAELGRLAGEALDLLARKLLEDERSLGLAFPIYTDADGNWVTQYASVSAGYSGEAWSHGNWHCGFWVGLLLASHIHTGERRFLELARERLRLIEHRAEDPHTHDIGFIFDSSAIPFWQLTGERDCAEIALRAAQRLRARIVATAGGAYVSSWGPLDDPRGRSSSAIDTMANLPLLYWASDYSGDASFRLAAQAHADCTWAHFVRPNRSTYHALEYDTVSGERLRGYTYQGSGDESDWSRGQAWAIYGFTQSWLESADRRYAEHALELTDYYLERLGDDPVPPWDFDALPPHDRVRDTATTAIVASALLDLAASLDDAQRAAFLRGKAEWMLTGLCATYLAREPAQRGLLTDGCYSMPHRLGERGATLFGDFYCVEALCKLLYPGRLRPIHGARSINLPGAAEVSHATH</sequence>
<gene>
    <name evidence="3" type="ORF">DNK06_08705</name>
</gene>
<evidence type="ECO:0000256" key="2">
    <source>
        <dbReference type="ARBA" id="ARBA00038358"/>
    </source>
</evidence>
<accession>A0A4Q9QN63</accession>